<reference evidence="1" key="1">
    <citation type="submission" date="2019-10" db="EMBL/GenBank/DDBJ databases">
        <authorList>
            <consortium name="DOE Joint Genome Institute"/>
            <person name="Kuo A."/>
            <person name="Miyauchi S."/>
            <person name="Kiss E."/>
            <person name="Drula E."/>
            <person name="Kohler A."/>
            <person name="Sanchez-Garcia M."/>
            <person name="Andreopoulos B."/>
            <person name="Barry K.W."/>
            <person name="Bonito G."/>
            <person name="Buee M."/>
            <person name="Carver A."/>
            <person name="Chen C."/>
            <person name="Cichocki N."/>
            <person name="Clum A."/>
            <person name="Culley D."/>
            <person name="Crous P.W."/>
            <person name="Fauchery L."/>
            <person name="Girlanda M."/>
            <person name="Hayes R."/>
            <person name="Keri Z."/>
            <person name="LaButti K."/>
            <person name="Lipzen A."/>
            <person name="Lombard V."/>
            <person name="Magnuson J."/>
            <person name="Maillard F."/>
            <person name="Morin E."/>
            <person name="Murat C."/>
            <person name="Nolan M."/>
            <person name="Ohm R."/>
            <person name="Pangilinan J."/>
            <person name="Pereira M."/>
            <person name="Perotto S."/>
            <person name="Peter M."/>
            <person name="Riley R."/>
            <person name="Sitrit Y."/>
            <person name="Stielow B."/>
            <person name="Szollosi G."/>
            <person name="Zifcakova L."/>
            <person name="Stursova M."/>
            <person name="Spatafora J.W."/>
            <person name="Tedersoo L."/>
            <person name="Vaario L.-M."/>
            <person name="Yamada A."/>
            <person name="Yan M."/>
            <person name="Wang P."/>
            <person name="Xu J."/>
            <person name="Bruns T."/>
            <person name="Baldrian P."/>
            <person name="Vilgalys R."/>
            <person name="Henrissat B."/>
            <person name="Grigoriev I.V."/>
            <person name="Hibbett D."/>
            <person name="Nagy L.G."/>
            <person name="Martin F.M."/>
        </authorList>
    </citation>
    <scope>NUCLEOTIDE SEQUENCE</scope>
    <source>
        <strain evidence="1">BED1</strain>
    </source>
</reference>
<sequence>MSWAVRVLGSIEAGSSGFGRVWSSAIVRHKSSANPRQESGQSCAETQVESNVTCAIVVLVCMPDRNTFEDCSVKREKEKAPTPKHTPSGKITLQVREKHTSGRMRPLLDVLHCKKNGIDLPHYNKNVTSCILNLMEAQETELNMVRNKLTGDLVNYVNVPSMQTELLRGSAGEDRKPPRLSLLLIQTNLKSGRRPGPTLQTADQRPQTRIRRPLAKKRRFWWWARGIYCQLSRTMALLILLFFKDRSAAVDISQQAIIAYRIRKNASTVSRRALRRTPRLSVLYRIQRAYSWDYHIWTMIESPFPDARILETGCRPPRLHDMPAHSRCQSSLNPGGRNMKFSSYARNDITFGVPVSNIRELTCLASGSSNVYDAAAAAASAVPPPPDPKHLRLQSIFVSLGQACFLSTPAKLGLGRVPTAKTKPARSSFSRHDPVSHLQLQTQGQSAMPLCDTDTMYYCGWGVSDWLLAMLPFAARCETNTLVGPCTFPGVLTVFRMAKVVIYVVIPRDIQPPLTCNQKHAHAPRGHEDDNITVISSFPGLELGDRLVTRPASSGRWKATRTDLRWRVFDWLLNTPGFPTPILQPSLPPRHQAMFDLKSKEGSGPEVYRWRPAAEHFRGTKVSRWIHYAYMGAVPRQVAIRSIVYRNRNRSVSMLEKAKPRVARPVQYMRPGSPPVRAKAS</sequence>
<organism evidence="1 2">
    <name type="scientific">Boletus edulis BED1</name>
    <dbReference type="NCBI Taxonomy" id="1328754"/>
    <lineage>
        <taxon>Eukaryota</taxon>
        <taxon>Fungi</taxon>
        <taxon>Dikarya</taxon>
        <taxon>Basidiomycota</taxon>
        <taxon>Agaricomycotina</taxon>
        <taxon>Agaricomycetes</taxon>
        <taxon>Agaricomycetidae</taxon>
        <taxon>Boletales</taxon>
        <taxon>Boletineae</taxon>
        <taxon>Boletaceae</taxon>
        <taxon>Boletoideae</taxon>
        <taxon>Boletus</taxon>
    </lineage>
</organism>
<dbReference type="Proteomes" id="UP001194468">
    <property type="component" value="Unassembled WGS sequence"/>
</dbReference>
<protein>
    <submittedName>
        <fullName evidence="1">Uncharacterized protein</fullName>
    </submittedName>
</protein>
<reference evidence="1" key="2">
    <citation type="journal article" date="2020" name="Nat. Commun.">
        <title>Large-scale genome sequencing of mycorrhizal fungi provides insights into the early evolution of symbiotic traits.</title>
        <authorList>
            <person name="Miyauchi S."/>
            <person name="Kiss E."/>
            <person name="Kuo A."/>
            <person name="Drula E."/>
            <person name="Kohler A."/>
            <person name="Sanchez-Garcia M."/>
            <person name="Morin E."/>
            <person name="Andreopoulos B."/>
            <person name="Barry K.W."/>
            <person name="Bonito G."/>
            <person name="Buee M."/>
            <person name="Carver A."/>
            <person name="Chen C."/>
            <person name="Cichocki N."/>
            <person name="Clum A."/>
            <person name="Culley D."/>
            <person name="Crous P.W."/>
            <person name="Fauchery L."/>
            <person name="Girlanda M."/>
            <person name="Hayes R.D."/>
            <person name="Keri Z."/>
            <person name="LaButti K."/>
            <person name="Lipzen A."/>
            <person name="Lombard V."/>
            <person name="Magnuson J."/>
            <person name="Maillard F."/>
            <person name="Murat C."/>
            <person name="Nolan M."/>
            <person name="Ohm R.A."/>
            <person name="Pangilinan J."/>
            <person name="Pereira M.F."/>
            <person name="Perotto S."/>
            <person name="Peter M."/>
            <person name="Pfister S."/>
            <person name="Riley R."/>
            <person name="Sitrit Y."/>
            <person name="Stielow J.B."/>
            <person name="Szollosi G."/>
            <person name="Zifcakova L."/>
            <person name="Stursova M."/>
            <person name="Spatafora J.W."/>
            <person name="Tedersoo L."/>
            <person name="Vaario L.M."/>
            <person name="Yamada A."/>
            <person name="Yan M."/>
            <person name="Wang P."/>
            <person name="Xu J."/>
            <person name="Bruns T."/>
            <person name="Baldrian P."/>
            <person name="Vilgalys R."/>
            <person name="Dunand C."/>
            <person name="Henrissat B."/>
            <person name="Grigoriev I.V."/>
            <person name="Hibbett D."/>
            <person name="Nagy L.G."/>
            <person name="Martin F.M."/>
        </authorList>
    </citation>
    <scope>NUCLEOTIDE SEQUENCE</scope>
    <source>
        <strain evidence="1">BED1</strain>
    </source>
</reference>
<evidence type="ECO:0000313" key="1">
    <source>
        <dbReference type="EMBL" id="KAF8444918.1"/>
    </source>
</evidence>
<dbReference type="AlphaFoldDB" id="A0AAD4C0A6"/>
<evidence type="ECO:0000313" key="2">
    <source>
        <dbReference type="Proteomes" id="UP001194468"/>
    </source>
</evidence>
<comment type="caution">
    <text evidence="1">The sequence shown here is derived from an EMBL/GenBank/DDBJ whole genome shotgun (WGS) entry which is preliminary data.</text>
</comment>
<proteinExistence type="predicted"/>
<name>A0AAD4C0A6_BOLED</name>
<accession>A0AAD4C0A6</accession>
<gene>
    <name evidence="1" type="ORF">L210DRAFT_3502333</name>
</gene>
<dbReference type="EMBL" id="WHUW01000006">
    <property type="protein sequence ID" value="KAF8444918.1"/>
    <property type="molecule type" value="Genomic_DNA"/>
</dbReference>
<keyword evidence="2" id="KW-1185">Reference proteome</keyword>